<evidence type="ECO:0008006" key="3">
    <source>
        <dbReference type="Google" id="ProtNLM"/>
    </source>
</evidence>
<dbReference type="AlphaFoldDB" id="A0A918NI02"/>
<keyword evidence="2" id="KW-1185">Reference proteome</keyword>
<dbReference type="EMBL" id="BMXR01000012">
    <property type="protein sequence ID" value="GGX68928.1"/>
    <property type="molecule type" value="Genomic_DNA"/>
</dbReference>
<comment type="caution">
    <text evidence="1">The sequence shown here is derived from an EMBL/GenBank/DDBJ whole genome shotgun (WGS) entry which is preliminary data.</text>
</comment>
<protein>
    <recommendedName>
        <fullName evidence="3">Transposase</fullName>
    </recommendedName>
</protein>
<organism evidence="1 2">
    <name type="scientific">Saccharospirillum salsuginis</name>
    <dbReference type="NCBI Taxonomy" id="418750"/>
    <lineage>
        <taxon>Bacteria</taxon>
        <taxon>Pseudomonadati</taxon>
        <taxon>Pseudomonadota</taxon>
        <taxon>Gammaproteobacteria</taxon>
        <taxon>Oceanospirillales</taxon>
        <taxon>Saccharospirillaceae</taxon>
        <taxon>Saccharospirillum</taxon>
    </lineage>
</organism>
<gene>
    <name evidence="1" type="ORF">GCM10007392_40740</name>
</gene>
<dbReference type="Proteomes" id="UP000626148">
    <property type="component" value="Unassembled WGS sequence"/>
</dbReference>
<reference evidence="1" key="1">
    <citation type="journal article" date="2014" name="Int. J. Syst. Evol. Microbiol.">
        <title>Complete genome sequence of Corynebacterium casei LMG S-19264T (=DSM 44701T), isolated from a smear-ripened cheese.</title>
        <authorList>
            <consortium name="US DOE Joint Genome Institute (JGI-PGF)"/>
            <person name="Walter F."/>
            <person name="Albersmeier A."/>
            <person name="Kalinowski J."/>
            <person name="Ruckert C."/>
        </authorList>
    </citation>
    <scope>NUCLEOTIDE SEQUENCE</scope>
    <source>
        <strain evidence="1">KCTC 22169</strain>
    </source>
</reference>
<sequence length="69" mass="8152">MKQDRLIAIDLAKNVFQLCVIDGNNRVLENKAVRRYKLITTMARRKPCIEFASALFGRERLWLIRLVVY</sequence>
<accession>A0A918NI02</accession>
<name>A0A918NI02_9GAMM</name>
<reference evidence="1" key="2">
    <citation type="submission" date="2020-09" db="EMBL/GenBank/DDBJ databases">
        <authorList>
            <person name="Sun Q."/>
            <person name="Kim S."/>
        </authorList>
    </citation>
    <scope>NUCLEOTIDE SEQUENCE</scope>
    <source>
        <strain evidence="1">KCTC 22169</strain>
    </source>
</reference>
<evidence type="ECO:0000313" key="1">
    <source>
        <dbReference type="EMBL" id="GGX68928.1"/>
    </source>
</evidence>
<proteinExistence type="predicted"/>
<evidence type="ECO:0000313" key="2">
    <source>
        <dbReference type="Proteomes" id="UP000626148"/>
    </source>
</evidence>